<dbReference type="GO" id="GO:0005829">
    <property type="term" value="C:cytosol"/>
    <property type="evidence" value="ECO:0007669"/>
    <property type="project" value="TreeGrafter"/>
</dbReference>
<accession>E1QKB0</accession>
<gene>
    <name evidence="3" type="ordered locus">Deba_2649</name>
</gene>
<feature type="chain" id="PRO_5005672710" evidence="1">
    <location>
        <begin position="26"/>
        <end position="127"/>
    </location>
</feature>
<dbReference type="Proteomes" id="UP000009047">
    <property type="component" value="Chromosome"/>
</dbReference>
<evidence type="ECO:0000259" key="2">
    <source>
        <dbReference type="PROSITE" id="PS51352"/>
    </source>
</evidence>
<dbReference type="HOGENOM" id="CLU_090389_13_0_7"/>
<dbReference type="GO" id="GO:0015035">
    <property type="term" value="F:protein-disulfide reductase activity"/>
    <property type="evidence" value="ECO:0007669"/>
    <property type="project" value="TreeGrafter"/>
</dbReference>
<dbReference type="OrthoDB" id="9790390at2"/>
<proteinExistence type="predicted"/>
<evidence type="ECO:0000256" key="1">
    <source>
        <dbReference type="SAM" id="SignalP"/>
    </source>
</evidence>
<feature type="signal peptide" evidence="1">
    <location>
        <begin position="1"/>
        <end position="25"/>
    </location>
</feature>
<dbReference type="eggNOG" id="COG0526">
    <property type="taxonomic scope" value="Bacteria"/>
</dbReference>
<dbReference type="AlphaFoldDB" id="E1QKB0"/>
<organism evidence="3 4">
    <name type="scientific">Desulfarculus baarsii (strain ATCC 33931 / DSM 2075 / LMG 7858 / VKM B-1802 / 2st14)</name>
    <dbReference type="NCBI Taxonomy" id="644282"/>
    <lineage>
        <taxon>Bacteria</taxon>
        <taxon>Pseudomonadati</taxon>
        <taxon>Thermodesulfobacteriota</taxon>
        <taxon>Desulfarculia</taxon>
        <taxon>Desulfarculales</taxon>
        <taxon>Desulfarculaceae</taxon>
        <taxon>Desulfarculus</taxon>
    </lineage>
</organism>
<dbReference type="PROSITE" id="PS51257">
    <property type="entry name" value="PROKAR_LIPOPROTEIN"/>
    <property type="match status" value="1"/>
</dbReference>
<dbReference type="PANTHER" id="PTHR45663:SF11">
    <property type="entry name" value="GEO12009P1"/>
    <property type="match status" value="1"/>
</dbReference>
<name>E1QKB0_DESB2</name>
<dbReference type="CDD" id="cd02947">
    <property type="entry name" value="TRX_family"/>
    <property type="match status" value="1"/>
</dbReference>
<dbReference type="PANTHER" id="PTHR45663">
    <property type="entry name" value="GEO12009P1"/>
    <property type="match status" value="1"/>
</dbReference>
<feature type="domain" description="Thioredoxin" evidence="2">
    <location>
        <begin position="6"/>
        <end position="124"/>
    </location>
</feature>
<dbReference type="KEGG" id="dbr:Deba_2649"/>
<dbReference type="STRING" id="644282.Deba_2649"/>
<evidence type="ECO:0000313" key="4">
    <source>
        <dbReference type="Proteomes" id="UP000009047"/>
    </source>
</evidence>
<dbReference type="GO" id="GO:0045454">
    <property type="term" value="P:cell redox homeostasis"/>
    <property type="evidence" value="ECO:0007669"/>
    <property type="project" value="TreeGrafter"/>
</dbReference>
<keyword evidence="1" id="KW-0732">Signal</keyword>
<dbReference type="InterPro" id="IPR036249">
    <property type="entry name" value="Thioredoxin-like_sf"/>
</dbReference>
<sequence length="127" mass="13895">MKRISLAGLIIAASFVLISCQAGNAQDTKKYLSPGMVTLVDLGADKCIPCKMMKPILEALKVQYQGKAAVVFIDVWENQAAAKDFGVRVIPTQIFFDAAGQEVHRHEGFLDKKSIEDQLAKMGVKAR</sequence>
<dbReference type="PROSITE" id="PS51352">
    <property type="entry name" value="THIOREDOXIN_2"/>
    <property type="match status" value="1"/>
</dbReference>
<evidence type="ECO:0000313" key="3">
    <source>
        <dbReference type="EMBL" id="ADK86003.1"/>
    </source>
</evidence>
<dbReference type="Pfam" id="PF00085">
    <property type="entry name" value="Thioredoxin"/>
    <property type="match status" value="1"/>
</dbReference>
<reference evidence="3 4" key="1">
    <citation type="journal article" date="2010" name="Stand. Genomic Sci.">
        <title>Complete genome sequence of Desulfarculus baarsii type strain (2st14).</title>
        <authorList>
            <person name="Sun H."/>
            <person name="Spring S."/>
            <person name="Lapidus A."/>
            <person name="Davenport K."/>
            <person name="Del Rio T.G."/>
            <person name="Tice H."/>
            <person name="Nolan M."/>
            <person name="Copeland A."/>
            <person name="Cheng J.F."/>
            <person name="Lucas S."/>
            <person name="Tapia R."/>
            <person name="Goodwin L."/>
            <person name="Pitluck S."/>
            <person name="Ivanova N."/>
            <person name="Pagani I."/>
            <person name="Mavromatis K."/>
            <person name="Ovchinnikova G."/>
            <person name="Pati A."/>
            <person name="Chen A."/>
            <person name="Palaniappan K."/>
            <person name="Hauser L."/>
            <person name="Chang Y.J."/>
            <person name="Jeffries C.D."/>
            <person name="Detter J.C."/>
            <person name="Han C."/>
            <person name="Rohde M."/>
            <person name="Brambilla E."/>
            <person name="Goker M."/>
            <person name="Woyke T."/>
            <person name="Bristow J."/>
            <person name="Eisen J.A."/>
            <person name="Markowitz V."/>
            <person name="Hugenholtz P."/>
            <person name="Kyrpides N.C."/>
            <person name="Klenk H.P."/>
            <person name="Land M."/>
        </authorList>
    </citation>
    <scope>NUCLEOTIDE SEQUENCE [LARGE SCALE GENOMIC DNA]</scope>
    <source>
        <strain evidence="4">ATCC 33931 / DSM 2075 / LMG 7858 / VKM B-1802 / 2st14</strain>
    </source>
</reference>
<dbReference type="SUPFAM" id="SSF52833">
    <property type="entry name" value="Thioredoxin-like"/>
    <property type="match status" value="1"/>
</dbReference>
<dbReference type="Gene3D" id="3.40.30.10">
    <property type="entry name" value="Glutaredoxin"/>
    <property type="match status" value="1"/>
</dbReference>
<protein>
    <submittedName>
        <fullName evidence="3">Thioredoxin domain protein</fullName>
    </submittedName>
</protein>
<keyword evidence="4" id="KW-1185">Reference proteome</keyword>
<dbReference type="EMBL" id="CP002085">
    <property type="protein sequence ID" value="ADK86003.1"/>
    <property type="molecule type" value="Genomic_DNA"/>
</dbReference>
<dbReference type="InterPro" id="IPR013766">
    <property type="entry name" value="Thioredoxin_domain"/>
</dbReference>
<dbReference type="RefSeq" id="WP_013259442.1">
    <property type="nucleotide sequence ID" value="NC_014365.1"/>
</dbReference>